<dbReference type="OrthoDB" id="7944398at2"/>
<proteinExistence type="predicted"/>
<reference evidence="1 2" key="1">
    <citation type="submission" date="2016-09" db="EMBL/GenBank/DDBJ databases">
        <title>Bacillus aquimaris SAMM genome sequence reveals colonization and biosurfactant production capacities.</title>
        <authorList>
            <person name="Waghmode S.R."/>
            <person name="Suryavanshi M.V."/>
        </authorList>
    </citation>
    <scope>NUCLEOTIDE SEQUENCE [LARGE SCALE GENOMIC DNA]</scope>
    <source>
        <strain evidence="1 2">SAMM</strain>
    </source>
</reference>
<protein>
    <submittedName>
        <fullName evidence="1">Protein phosphatase</fullName>
    </submittedName>
</protein>
<name>A0A1J6W339_9BACI</name>
<accession>A0A1J6W339</accession>
<dbReference type="EMBL" id="MINN01000074">
    <property type="protein sequence ID" value="OIU72002.1"/>
    <property type="molecule type" value="Genomic_DNA"/>
</dbReference>
<dbReference type="AlphaFoldDB" id="A0A1J6W339"/>
<organism evidence="1 2">
    <name type="scientific">Rossellomorea aquimaris</name>
    <dbReference type="NCBI Taxonomy" id="189382"/>
    <lineage>
        <taxon>Bacteria</taxon>
        <taxon>Bacillati</taxon>
        <taxon>Bacillota</taxon>
        <taxon>Bacilli</taxon>
        <taxon>Bacillales</taxon>
        <taxon>Bacillaceae</taxon>
        <taxon>Rossellomorea</taxon>
    </lineage>
</organism>
<dbReference type="Gene3D" id="3.60.40.10">
    <property type="entry name" value="PPM-type phosphatase domain"/>
    <property type="match status" value="1"/>
</dbReference>
<dbReference type="InterPro" id="IPR036457">
    <property type="entry name" value="PPM-type-like_dom_sf"/>
</dbReference>
<keyword evidence="2" id="KW-1185">Reference proteome</keyword>
<gene>
    <name evidence="1" type="ORF">BHE18_05005</name>
</gene>
<evidence type="ECO:0000313" key="1">
    <source>
        <dbReference type="EMBL" id="OIU72002.1"/>
    </source>
</evidence>
<sequence length="267" mass="30541">MLMEKYSWVGSYNNYVDEIFIQSINKVVIGQFGGNSSAGQYKNEDGCLVWCSPGEWEFAAILDGHDSAESVELVLNTIESNQESIHEMINKQLPESFIDLQNFLMHTFLSDDFIMQSSKVQGETACLFVLRKENFIWWFSIGDCILHIFHPELTALGEYQQNHRSFFEWVGNNSTYNKLVPSYSTGVKELRPGDNHIFLTTDGLTECPGKVYEAPERIQAEFCDASLEEGVYKLMNRIELNGVRDSTTIVTWIYTYKGEATRPSDMK</sequence>
<evidence type="ECO:0000313" key="2">
    <source>
        <dbReference type="Proteomes" id="UP000182062"/>
    </source>
</evidence>
<dbReference type="SUPFAM" id="SSF81606">
    <property type="entry name" value="PP2C-like"/>
    <property type="match status" value="1"/>
</dbReference>
<comment type="caution">
    <text evidence="1">The sequence shown here is derived from an EMBL/GenBank/DDBJ whole genome shotgun (WGS) entry which is preliminary data.</text>
</comment>
<dbReference type="Proteomes" id="UP000182062">
    <property type="component" value="Unassembled WGS sequence"/>
</dbReference>